<comment type="cofactor">
    <cofactor evidence="8">
        <name>Zn(2+)</name>
        <dbReference type="ChEBI" id="CHEBI:29105"/>
    </cofactor>
    <text evidence="8">Binds 2 zinc ions per subunit.</text>
</comment>
<keyword evidence="3 8" id="KW-0479">Metal-binding</keyword>
<reference evidence="11 12" key="1">
    <citation type="submission" date="2021-03" db="EMBL/GenBank/DDBJ databases">
        <title>Sequencing the genomes of 1000 actinobacteria strains.</title>
        <authorList>
            <person name="Klenk H.-P."/>
        </authorList>
    </citation>
    <scope>NUCLEOTIDE SEQUENCE [LARGE SCALE GENOMIC DNA]</scope>
    <source>
        <strain evidence="11 12">DSM 15454</strain>
    </source>
</reference>
<accession>A0ABS4WF47</accession>
<dbReference type="EMBL" id="JAGIOE010000001">
    <property type="protein sequence ID" value="MBP2374840.1"/>
    <property type="molecule type" value="Genomic_DNA"/>
</dbReference>
<evidence type="ECO:0000259" key="10">
    <source>
        <dbReference type="Pfam" id="PF17764"/>
    </source>
</evidence>
<keyword evidence="11" id="KW-0378">Hydrolase</keyword>
<dbReference type="PANTHER" id="PTHR30580">
    <property type="entry name" value="PRIMOSOMAL PROTEIN N"/>
    <property type="match status" value="1"/>
</dbReference>
<keyword evidence="4 8" id="KW-0547">Nucleotide-binding</keyword>
<sequence>MDQSLQPSLLAGFDLSAPLPGIPHMASTLPIARVVIDSALPHLDRPFDYLVPAELDAAAQPGVRVKVRFGGQELAGFLVERLEHSEPGIRLQPLRAVVSPEVVLSAEVLAVARAVAERYAGGVWDVLRSAVPARMARVETEKTDAGDGMRADEPPVAGPAVDASAVTGPAVKSAAGEPAGDFPAPLLSEYHGGADYARMLRTGQSPRAVLSAVPNRPGDWPALLLEASELVLASGRGVLIVVPDARDMARLCARLDERLGPEAYARLTAEDGATPRYRNFLRVARGSARLVVGTRNAAFAPVRDLGLAIIWDDADNSHAEPRAPYHHAREVLLLRCGVENAGLLLAAPGRSAEAQRLVRSGWAHELEADRKLLRAHAPRVIAASDEFEAERDPLLHAARLPAAAWREAKAALARGPVLVQVARTGFMPALRCERCRTPARCTACNGPLALGDARGAPACGWCGLVAHDWSCVECGFMRLRAASIGADRTAEELGRAFPGIKVVAATGAKPLHAVPDSPALVVATPGAEPVAANGYAAVLLLDGDRMMAREGLRTGEEVLNRWMGAASLARGRDATEGHPGGGTVVVAGDPTEPMRALVRFDAAAYAQAELDERRTLGLPPAVRTAMVKGPAGTADKFMDALVLGDEVRRHGPVLLGEGEHRWLLFFSYAQGPAVTAALRALRATFSAAKEPVVAIRIDPDGIL</sequence>
<feature type="binding site" evidence="8">
    <location>
        <position position="441"/>
    </location>
    <ligand>
        <name>Zn(2+)</name>
        <dbReference type="ChEBI" id="CHEBI:29105"/>
        <label>2</label>
    </ligand>
</feature>
<feature type="compositionally biased region" description="Basic and acidic residues" evidence="9">
    <location>
        <begin position="139"/>
        <end position="153"/>
    </location>
</feature>
<comment type="caution">
    <text evidence="8">As this protein does not have any detectable helicase domains, it probably does not have helicase activity.</text>
</comment>
<evidence type="ECO:0000256" key="1">
    <source>
        <dbReference type="ARBA" id="ARBA00022515"/>
    </source>
</evidence>
<comment type="subunit">
    <text evidence="8">Component of the replication restart primosome.</text>
</comment>
<feature type="binding site" evidence="8">
    <location>
        <position position="462"/>
    </location>
    <ligand>
        <name>Zn(2+)</name>
        <dbReference type="ChEBI" id="CHEBI:29105"/>
        <label>2</label>
    </ligand>
</feature>
<name>A0ABS4WF47_9MICC</name>
<keyword evidence="2 8" id="KW-0235">DNA replication</keyword>
<keyword evidence="7 8" id="KW-0238">DNA-binding</keyword>
<proteinExistence type="inferred from homology"/>
<dbReference type="InterPro" id="IPR005259">
    <property type="entry name" value="PriA"/>
</dbReference>
<dbReference type="InterPro" id="IPR027417">
    <property type="entry name" value="P-loop_NTPase"/>
</dbReference>
<keyword evidence="5 8" id="KW-0862">Zinc</keyword>
<protein>
    <recommendedName>
        <fullName evidence="8">Probable replication restart protein PriA</fullName>
    </recommendedName>
    <alternativeName>
        <fullName evidence="8">Putative ATP-dependent DNA helicase PriA</fullName>
    </alternativeName>
</protein>
<feature type="binding site" evidence="8">
    <location>
        <position position="435"/>
    </location>
    <ligand>
        <name>Zn(2+)</name>
        <dbReference type="ChEBI" id="CHEBI:29105"/>
        <label>1</label>
    </ligand>
</feature>
<feature type="binding site" evidence="8">
    <location>
        <position position="444"/>
    </location>
    <ligand>
        <name>Zn(2+)</name>
        <dbReference type="ChEBI" id="CHEBI:29105"/>
        <label>2</label>
    </ligand>
</feature>
<feature type="binding site" evidence="8">
    <location>
        <position position="459"/>
    </location>
    <ligand>
        <name>Zn(2+)</name>
        <dbReference type="ChEBI" id="CHEBI:29105"/>
        <label>2</label>
    </ligand>
</feature>
<dbReference type="Pfam" id="PF17764">
    <property type="entry name" value="PriA_3primeBD"/>
    <property type="match status" value="1"/>
</dbReference>
<dbReference type="RefSeq" id="WP_209907972.1">
    <property type="nucleotide sequence ID" value="NZ_BAAAMI010000008.1"/>
</dbReference>
<dbReference type="InterPro" id="IPR042115">
    <property type="entry name" value="PriA_3primeBD_sf"/>
</dbReference>
<dbReference type="Gene3D" id="3.40.1440.60">
    <property type="entry name" value="PriA, 3(prime) DNA-binding domain"/>
    <property type="match status" value="1"/>
</dbReference>
<evidence type="ECO:0000256" key="6">
    <source>
        <dbReference type="ARBA" id="ARBA00022840"/>
    </source>
</evidence>
<dbReference type="InterPro" id="IPR041222">
    <property type="entry name" value="PriA_3primeBD"/>
</dbReference>
<evidence type="ECO:0000256" key="5">
    <source>
        <dbReference type="ARBA" id="ARBA00022833"/>
    </source>
</evidence>
<evidence type="ECO:0000313" key="11">
    <source>
        <dbReference type="EMBL" id="MBP2374840.1"/>
    </source>
</evidence>
<dbReference type="PANTHER" id="PTHR30580:SF0">
    <property type="entry name" value="PRIMOSOMAL PROTEIN N"/>
    <property type="match status" value="1"/>
</dbReference>
<dbReference type="GO" id="GO:0016787">
    <property type="term" value="F:hydrolase activity"/>
    <property type="evidence" value="ECO:0007669"/>
    <property type="project" value="UniProtKB-KW"/>
</dbReference>
<keyword evidence="6 8" id="KW-0067">ATP-binding</keyword>
<dbReference type="HAMAP" id="MF_00983">
    <property type="entry name" value="PriA"/>
    <property type="match status" value="1"/>
</dbReference>
<feature type="region of interest" description="Disordered" evidence="9">
    <location>
        <begin position="139"/>
        <end position="162"/>
    </location>
</feature>
<dbReference type="Proteomes" id="UP000766570">
    <property type="component" value="Unassembled WGS sequence"/>
</dbReference>
<feature type="domain" description="Primosomal protein N' 3' DNA-binding" evidence="10">
    <location>
        <begin position="34"/>
        <end position="132"/>
    </location>
</feature>
<evidence type="ECO:0000313" key="12">
    <source>
        <dbReference type="Proteomes" id="UP000766570"/>
    </source>
</evidence>
<dbReference type="Gene3D" id="3.40.50.300">
    <property type="entry name" value="P-loop containing nucleotide triphosphate hydrolases"/>
    <property type="match status" value="1"/>
</dbReference>
<comment type="function">
    <text evidence="8">Initiates the restart of stalled replication forks, which reloads the replicative helicase on sites other than the origin of replication. Recognizes and binds to abandoned replication forks and remodels them to uncover a helicase loading site. Promotes assembly of the primosome at these replication forks.</text>
</comment>
<feature type="binding site" evidence="8">
    <location>
        <position position="432"/>
    </location>
    <ligand>
        <name>Zn(2+)</name>
        <dbReference type="ChEBI" id="CHEBI:29105"/>
        <label>1</label>
    </ligand>
</feature>
<feature type="binding site" evidence="8">
    <location>
        <position position="471"/>
    </location>
    <ligand>
        <name>Zn(2+)</name>
        <dbReference type="ChEBI" id="CHEBI:29105"/>
        <label>1</label>
    </ligand>
</feature>
<comment type="similarity">
    <text evidence="8">Belongs to the helicase family. PriA subfamily.</text>
</comment>
<keyword evidence="1 8" id="KW-0639">Primosome</keyword>
<comment type="caution">
    <text evidence="11">The sequence shown here is derived from an EMBL/GenBank/DDBJ whole genome shotgun (WGS) entry which is preliminary data.</text>
</comment>
<organism evidence="11 12">
    <name type="scientific">Paeniglutamicibacter psychrophenolicus</name>
    <dbReference type="NCBI Taxonomy" id="257454"/>
    <lineage>
        <taxon>Bacteria</taxon>
        <taxon>Bacillati</taxon>
        <taxon>Actinomycetota</taxon>
        <taxon>Actinomycetes</taxon>
        <taxon>Micrococcales</taxon>
        <taxon>Micrococcaceae</taxon>
        <taxon>Paeniglutamicibacter</taxon>
    </lineage>
</organism>
<evidence type="ECO:0000256" key="3">
    <source>
        <dbReference type="ARBA" id="ARBA00022723"/>
    </source>
</evidence>
<evidence type="ECO:0000256" key="4">
    <source>
        <dbReference type="ARBA" id="ARBA00022741"/>
    </source>
</evidence>
<keyword evidence="12" id="KW-1185">Reference proteome</keyword>
<gene>
    <name evidence="8" type="primary">priA</name>
    <name evidence="11" type="ORF">JOF46_002752</name>
</gene>
<evidence type="ECO:0000256" key="8">
    <source>
        <dbReference type="HAMAP-Rule" id="MF_00983"/>
    </source>
</evidence>
<feature type="binding site" evidence="8">
    <location>
        <position position="474"/>
    </location>
    <ligand>
        <name>Zn(2+)</name>
        <dbReference type="ChEBI" id="CHEBI:29105"/>
        <label>1</label>
    </ligand>
</feature>
<evidence type="ECO:0000256" key="2">
    <source>
        <dbReference type="ARBA" id="ARBA00022705"/>
    </source>
</evidence>
<evidence type="ECO:0000256" key="7">
    <source>
        <dbReference type="ARBA" id="ARBA00023125"/>
    </source>
</evidence>
<evidence type="ECO:0000256" key="9">
    <source>
        <dbReference type="SAM" id="MobiDB-lite"/>
    </source>
</evidence>